<feature type="domain" description="4-oxalocrotonate tautomerase-like" evidence="2">
    <location>
        <begin position="65"/>
        <end position="124"/>
    </location>
</feature>
<dbReference type="GO" id="GO:0016853">
    <property type="term" value="F:isomerase activity"/>
    <property type="evidence" value="ECO:0007669"/>
    <property type="project" value="UniProtKB-KW"/>
</dbReference>
<sequence length="141" mass="15731">MPSLEVTMPRATLEIREKLALRLTRAVSESAGFEPEIFGIRFLEYDEGVAACGGMLWNAGSKDAPYLHFLLYCPRLSRAQKQSLATALSAAFVSVLKKPDWLPVIHICEHPYDNIVVGGKLLSDAYDECAQKRFYYDMGAV</sequence>
<protein>
    <submittedName>
        <fullName evidence="3">Tautomerase family protein</fullName>
    </submittedName>
</protein>
<accession>A0A7T5R119</accession>
<dbReference type="InterPro" id="IPR014347">
    <property type="entry name" value="Tautomerase/MIF_sf"/>
</dbReference>
<dbReference type="Gene3D" id="3.30.429.10">
    <property type="entry name" value="Macrophage Migration Inhibitory Factor"/>
    <property type="match status" value="2"/>
</dbReference>
<evidence type="ECO:0000313" key="4">
    <source>
        <dbReference type="Proteomes" id="UP000595362"/>
    </source>
</evidence>
<name>A0A7T5R119_9BACT</name>
<dbReference type="EMBL" id="CP066681">
    <property type="protein sequence ID" value="QQG35582.1"/>
    <property type="molecule type" value="Genomic_DNA"/>
</dbReference>
<dbReference type="SUPFAM" id="SSF55331">
    <property type="entry name" value="Tautomerase/MIF"/>
    <property type="match status" value="1"/>
</dbReference>
<evidence type="ECO:0000259" key="2">
    <source>
        <dbReference type="Pfam" id="PF01361"/>
    </source>
</evidence>
<gene>
    <name evidence="3" type="ORF">HYS17_08625</name>
</gene>
<dbReference type="AlphaFoldDB" id="A0A7T5R119"/>
<evidence type="ECO:0000256" key="1">
    <source>
        <dbReference type="ARBA" id="ARBA00023235"/>
    </source>
</evidence>
<dbReference type="Pfam" id="PF01361">
    <property type="entry name" value="Tautomerase"/>
    <property type="match status" value="1"/>
</dbReference>
<reference evidence="3 4" key="1">
    <citation type="submission" date="2020-07" db="EMBL/GenBank/DDBJ databases">
        <title>Huge and variable diversity of episymbiotic CPR bacteria and DPANN archaea in groundwater ecosystems.</title>
        <authorList>
            <person name="He C.Y."/>
            <person name="Keren R."/>
            <person name="Whittaker M."/>
            <person name="Farag I.F."/>
            <person name="Doudna J."/>
            <person name="Cate J.H.D."/>
            <person name="Banfield J.F."/>
        </authorList>
    </citation>
    <scope>NUCLEOTIDE SEQUENCE [LARGE SCALE GENOMIC DNA]</scope>
    <source>
        <strain evidence="3">NC_groundwater_70_Ag_B-0.1um_54_66</strain>
    </source>
</reference>
<organism evidence="3 4">
    <name type="scientific">Micavibrio aeruginosavorus</name>
    <dbReference type="NCBI Taxonomy" id="349221"/>
    <lineage>
        <taxon>Bacteria</taxon>
        <taxon>Pseudomonadati</taxon>
        <taxon>Bdellovibrionota</taxon>
        <taxon>Bdellovibrionia</taxon>
        <taxon>Bdellovibrionales</taxon>
        <taxon>Pseudobdellovibrionaceae</taxon>
        <taxon>Micavibrio</taxon>
    </lineage>
</organism>
<evidence type="ECO:0000313" key="3">
    <source>
        <dbReference type="EMBL" id="QQG35582.1"/>
    </source>
</evidence>
<keyword evidence="1" id="KW-0413">Isomerase</keyword>
<dbReference type="InterPro" id="IPR004370">
    <property type="entry name" value="4-OT-like_dom"/>
</dbReference>
<proteinExistence type="predicted"/>
<dbReference type="Proteomes" id="UP000595362">
    <property type="component" value="Chromosome"/>
</dbReference>